<feature type="domain" description="Aminoglycoside phosphotransferase" evidence="1">
    <location>
        <begin position="36"/>
        <end position="262"/>
    </location>
</feature>
<dbReference type="SUPFAM" id="SSF56112">
    <property type="entry name" value="Protein kinase-like (PK-like)"/>
    <property type="match status" value="1"/>
</dbReference>
<accession>A0NSS1</accession>
<dbReference type="EMBL" id="AAUW01000007">
    <property type="protein sequence ID" value="EAV44003.1"/>
    <property type="molecule type" value="Genomic_DNA"/>
</dbReference>
<evidence type="ECO:0000313" key="2">
    <source>
        <dbReference type="EMBL" id="EAV44003.1"/>
    </source>
</evidence>
<dbReference type="InterPro" id="IPR002575">
    <property type="entry name" value="Aminoglycoside_PTrfase"/>
</dbReference>
<evidence type="ECO:0000313" key="3">
    <source>
        <dbReference type="Proteomes" id="UP000004848"/>
    </source>
</evidence>
<name>A0NSS1_ROSAI</name>
<dbReference type="Gene3D" id="3.30.200.20">
    <property type="entry name" value="Phosphorylase Kinase, domain 1"/>
    <property type="match status" value="1"/>
</dbReference>
<dbReference type="AlphaFoldDB" id="A0NSS1"/>
<evidence type="ECO:0000259" key="1">
    <source>
        <dbReference type="Pfam" id="PF01636"/>
    </source>
</evidence>
<protein>
    <submittedName>
        <fullName evidence="2">Phosphotransferase family protein</fullName>
    </submittedName>
</protein>
<organism evidence="2 3">
    <name type="scientific">Roseibium aggregatum (strain ATCC 25650 / DSM 13394 / JCM 20685 / NBRC 16684 / NCIMB 2208 / IAM 12614 / B1)</name>
    <name type="common">Stappia aggregata</name>
    <dbReference type="NCBI Taxonomy" id="384765"/>
    <lineage>
        <taxon>Bacteria</taxon>
        <taxon>Pseudomonadati</taxon>
        <taxon>Pseudomonadota</taxon>
        <taxon>Alphaproteobacteria</taxon>
        <taxon>Hyphomicrobiales</taxon>
        <taxon>Stappiaceae</taxon>
        <taxon>Roseibium</taxon>
    </lineage>
</organism>
<dbReference type="InterPro" id="IPR011009">
    <property type="entry name" value="Kinase-like_dom_sf"/>
</dbReference>
<dbReference type="Gene3D" id="3.90.1200.10">
    <property type="match status" value="1"/>
</dbReference>
<dbReference type="CDD" id="cd05155">
    <property type="entry name" value="APH_ChoK_like_1"/>
    <property type="match status" value="1"/>
</dbReference>
<comment type="caution">
    <text evidence="2">The sequence shown here is derived from an EMBL/GenBank/DDBJ whole genome shotgun (WGS) entry which is preliminary data.</text>
</comment>
<keyword evidence="2" id="KW-0808">Transferase</keyword>
<sequence>MPVLETQMEIDENTVAKLLHQQFPHLSHLPIEPVRKQGWDNVTFRLGEALSVRLPSNASYAVAVRKEAEALAVLGDHLSAEVPSVVAVGAPSDAFPLPWSIRRWIVGETLESAEDVDQEAFATSLGRVLCELRAIEAGNGPLAGRHSFYRGCHPSVYGDEVQQSLDILEGKVDKARCLDIWQQGMTSAWTDRPVWFHGDVAVGNVIVADNSVKALIDFGCCGIGDPACDFVMAWTYFGDEGRKAFRDACATDKQTWQRARAWALWKALVCLSGLSSPDTDGTQARALQAICNDT</sequence>
<dbReference type="InterPro" id="IPR051678">
    <property type="entry name" value="AGP_Transferase"/>
</dbReference>
<dbReference type="eggNOG" id="COG3173">
    <property type="taxonomic scope" value="Bacteria"/>
</dbReference>
<reference evidence="2 3" key="1">
    <citation type="submission" date="2006-05" db="EMBL/GenBank/DDBJ databases">
        <authorList>
            <person name="King G."/>
            <person name="Ferriera S."/>
            <person name="Johnson J."/>
            <person name="Kravitz S."/>
            <person name="Beeson K."/>
            <person name="Sutton G."/>
            <person name="Rogers Y.-H."/>
            <person name="Friedman R."/>
            <person name="Frazier M."/>
            <person name="Venter J.C."/>
        </authorList>
    </citation>
    <scope>NUCLEOTIDE SEQUENCE [LARGE SCALE GENOMIC DNA]</scope>
    <source>
        <strain evidence="3">ATCC 25650 / DSM 13394 / JCM 20685 / NBRC 16684 / NCIMB 2208 / IAM 12614 / B1</strain>
    </source>
</reference>
<dbReference type="PANTHER" id="PTHR21310:SF42">
    <property type="entry name" value="BIFUNCTIONAL AAC_APH"/>
    <property type="match status" value="1"/>
</dbReference>
<proteinExistence type="predicted"/>
<dbReference type="PANTHER" id="PTHR21310">
    <property type="entry name" value="AMINOGLYCOSIDE PHOSPHOTRANSFERASE-RELATED-RELATED"/>
    <property type="match status" value="1"/>
</dbReference>
<gene>
    <name evidence="2" type="ORF">SIAM614_14430</name>
</gene>
<dbReference type="Pfam" id="PF01636">
    <property type="entry name" value="APH"/>
    <property type="match status" value="1"/>
</dbReference>
<dbReference type="Proteomes" id="UP000004848">
    <property type="component" value="Unassembled WGS sequence"/>
</dbReference>
<dbReference type="GO" id="GO:0016740">
    <property type="term" value="F:transferase activity"/>
    <property type="evidence" value="ECO:0007669"/>
    <property type="project" value="UniProtKB-KW"/>
</dbReference>